<feature type="compositionally biased region" description="Basic and acidic residues" evidence="2">
    <location>
        <begin position="812"/>
        <end position="821"/>
    </location>
</feature>
<feature type="chain" id="PRO_5046013065" evidence="3">
    <location>
        <begin position="23"/>
        <end position="829"/>
    </location>
</feature>
<keyword evidence="6" id="KW-1185">Reference proteome</keyword>
<keyword evidence="1" id="KW-0378">Hydrolase</keyword>
<feature type="domain" description="Peptidase S9 prolyl oligopeptidase catalytic" evidence="4">
    <location>
        <begin position="627"/>
        <end position="798"/>
    </location>
</feature>
<proteinExistence type="predicted"/>
<dbReference type="PANTHER" id="PTHR42776:SF27">
    <property type="entry name" value="DIPEPTIDYL PEPTIDASE FAMILY MEMBER 6"/>
    <property type="match status" value="1"/>
</dbReference>
<keyword evidence="3" id="KW-0732">Signal</keyword>
<feature type="compositionally biased region" description="Polar residues" evidence="2">
    <location>
        <begin position="199"/>
        <end position="211"/>
    </location>
</feature>
<dbReference type="EMBL" id="CP080034">
    <property type="protein sequence ID" value="QYC11980.1"/>
    <property type="molecule type" value="Genomic_DNA"/>
</dbReference>
<feature type="region of interest" description="Disordered" evidence="2">
    <location>
        <begin position="807"/>
        <end position="829"/>
    </location>
</feature>
<evidence type="ECO:0000256" key="3">
    <source>
        <dbReference type="SAM" id="SignalP"/>
    </source>
</evidence>
<sequence>MKLFIGLMAAATILVPASPILCQTASAPALDPFTIDDLLSQEGVGNIRISPDSRWVVVERQAPWNTASTYKYDQYTETLLSRLEVFSATDGGRRHTIEEPGHSAGFASGPFSPSGASMVVYRLSEGGWSMGVMTLATGSVRWLDLSPELARFGETVVWRSETELLVAARRNGALPYMLGVYAQSVVKQSDLWRRAESGHSPSAISTPSGSARDSRDKGTPLQLLQVNLATGRETLLLEGAIIDVSLSPDGRSAAALLDGPDIQYGLDTILFTGTPKRVRRILLADLETGATVEPLPDQDFTSHLLSWSPRSDRLIAFSRPVGGRFEAGRFWLLGRAGPATPVDLGDASPAINGDSQTIPIARASWDGDRPVFEVRLADGSKAWMITDRSGRRRTVAQVEDGEALLSFGGATFISRNSGLTPFGDGRTPAGLQGSLVDAGTSSDLGARATQNPTAERLGRGVLMGPDGCLRHASGSAHCFGRLPADETVAAASPDTAFMVTRRRSPGGATQVRLRTQADEIELATVNADLDHRDWGTVVPVDHIGPTGQPLRSWLLLPTAPTSRPPPVAVIAYPGRVFPAAPARLLPGALNLHVNPAILSAAGYAVLMPSLPERASPSSDLGALGPELAAIVEAACAAGRCDAERAALIGHSFGGYGALRAATQTEAFKAIIASNGYGDLSEAYEPRVYSSLSGEAGISIQSGWLEGGQGGLGVPLGTDPQRYIDRSPLYAVDRIHTPTLLIQSDFDGSRFDSIFGALYRLNREAELVTYFGESHEFVSPANVRDLHLRILGWLDRYLGPPHPLDPSFPAARPDLKRSHDQEAIGGGIPD</sequence>
<feature type="region of interest" description="Disordered" evidence="2">
    <location>
        <begin position="197"/>
        <end position="217"/>
    </location>
</feature>
<evidence type="ECO:0000256" key="2">
    <source>
        <dbReference type="SAM" id="MobiDB-lite"/>
    </source>
</evidence>
<evidence type="ECO:0000313" key="6">
    <source>
        <dbReference type="Proteomes" id="UP000824334"/>
    </source>
</evidence>
<gene>
    <name evidence="5" type="ORF">KWG56_08595</name>
</gene>
<evidence type="ECO:0000313" key="5">
    <source>
        <dbReference type="EMBL" id="QYC11980.1"/>
    </source>
</evidence>
<evidence type="ECO:0000259" key="4">
    <source>
        <dbReference type="Pfam" id="PF00326"/>
    </source>
</evidence>
<dbReference type="GeneID" id="94375323"/>
<dbReference type="PANTHER" id="PTHR42776">
    <property type="entry name" value="SERINE PEPTIDASE S9 FAMILY MEMBER"/>
    <property type="match status" value="1"/>
</dbReference>
<protein>
    <submittedName>
        <fullName evidence="5">Prolyl oligopeptidase family serine peptidase</fullName>
    </submittedName>
</protein>
<organism evidence="5 6">
    <name type="scientific">Brevundimonas nasdae</name>
    <dbReference type="NCBI Taxonomy" id="172043"/>
    <lineage>
        <taxon>Bacteria</taxon>
        <taxon>Pseudomonadati</taxon>
        <taxon>Pseudomonadota</taxon>
        <taxon>Alphaproteobacteria</taxon>
        <taxon>Caulobacterales</taxon>
        <taxon>Caulobacteraceae</taxon>
        <taxon>Brevundimonas</taxon>
    </lineage>
</organism>
<name>A0ABX8TNG7_9CAUL</name>
<dbReference type="Pfam" id="PF00326">
    <property type="entry name" value="Peptidase_S9"/>
    <property type="match status" value="1"/>
</dbReference>
<evidence type="ECO:0000256" key="1">
    <source>
        <dbReference type="ARBA" id="ARBA00022801"/>
    </source>
</evidence>
<dbReference type="InterPro" id="IPR001375">
    <property type="entry name" value="Peptidase_S9_cat"/>
</dbReference>
<accession>A0ABX8TNG7</accession>
<dbReference type="RefSeq" id="WP_219354441.1">
    <property type="nucleotide sequence ID" value="NZ_CP080034.1"/>
</dbReference>
<reference evidence="5 6" key="1">
    <citation type="submission" date="2021-07" db="EMBL/GenBank/DDBJ databases">
        <title>Isolation and characterization of bacteria from a gold mining with a capacity of golden bioaccumulation.</title>
        <authorList>
            <person name="Yang X.J."/>
        </authorList>
    </citation>
    <scope>NUCLEOTIDE SEQUENCE [LARGE SCALE GENOMIC DNA]</scope>
    <source>
        <strain evidence="5 6">Au29</strain>
    </source>
</reference>
<feature type="signal peptide" evidence="3">
    <location>
        <begin position="1"/>
        <end position="22"/>
    </location>
</feature>
<dbReference type="Proteomes" id="UP000824334">
    <property type="component" value="Chromosome"/>
</dbReference>